<accession>A0ABW1SYV0</accession>
<dbReference type="Gene3D" id="2.60.120.10">
    <property type="entry name" value="Jelly Rolls"/>
    <property type="match status" value="1"/>
</dbReference>
<proteinExistence type="predicted"/>
<sequence length="152" mass="16196">MTMPNGLRPSNNPFLSPPVLPDAPDAEHLEAARQDKPWGHETLFADGSNGYAGKLIHVLAGRSLSLQLHHRKDETISVISGEMVFEAGPSAGMLERTTMIAGDTVHVPATVVHRITAVTDVVLVEASTAGVGWQHDVVRLADDYGRDGTSAP</sequence>
<dbReference type="SUPFAM" id="SSF51182">
    <property type="entry name" value="RmlC-like cupins"/>
    <property type="match status" value="1"/>
</dbReference>
<protein>
    <submittedName>
        <fullName evidence="3">Cupin domain-containing protein</fullName>
    </submittedName>
</protein>
<dbReference type="Pfam" id="PF01050">
    <property type="entry name" value="MannoseP_isomer"/>
    <property type="match status" value="1"/>
</dbReference>
<name>A0ABW1SYV0_9ACTN</name>
<organism evidence="3 4">
    <name type="scientific">Longivirga aurantiaca</name>
    <dbReference type="NCBI Taxonomy" id="1837743"/>
    <lineage>
        <taxon>Bacteria</taxon>
        <taxon>Bacillati</taxon>
        <taxon>Actinomycetota</taxon>
        <taxon>Actinomycetes</taxon>
        <taxon>Sporichthyales</taxon>
        <taxon>Sporichthyaceae</taxon>
        <taxon>Longivirga</taxon>
    </lineage>
</organism>
<dbReference type="EMBL" id="JBHSTI010000008">
    <property type="protein sequence ID" value="MFC6237602.1"/>
    <property type="molecule type" value="Genomic_DNA"/>
</dbReference>
<dbReference type="InterPro" id="IPR001538">
    <property type="entry name" value="Man6P_isomerase-2_C"/>
</dbReference>
<evidence type="ECO:0000259" key="2">
    <source>
        <dbReference type="Pfam" id="PF01050"/>
    </source>
</evidence>
<dbReference type="InterPro" id="IPR011051">
    <property type="entry name" value="RmlC_Cupin_sf"/>
</dbReference>
<feature type="region of interest" description="Disordered" evidence="1">
    <location>
        <begin position="1"/>
        <end position="24"/>
    </location>
</feature>
<evidence type="ECO:0000256" key="1">
    <source>
        <dbReference type="SAM" id="MobiDB-lite"/>
    </source>
</evidence>
<keyword evidence="4" id="KW-1185">Reference proteome</keyword>
<dbReference type="Proteomes" id="UP001596138">
    <property type="component" value="Unassembled WGS sequence"/>
</dbReference>
<feature type="domain" description="Mannose-6-phosphate isomerase type II C-terminal" evidence="2">
    <location>
        <begin position="34"/>
        <end position="141"/>
    </location>
</feature>
<gene>
    <name evidence="3" type="ORF">ACFQGU_06910</name>
</gene>
<evidence type="ECO:0000313" key="3">
    <source>
        <dbReference type="EMBL" id="MFC6237602.1"/>
    </source>
</evidence>
<comment type="caution">
    <text evidence="3">The sequence shown here is derived from an EMBL/GenBank/DDBJ whole genome shotgun (WGS) entry which is preliminary data.</text>
</comment>
<dbReference type="RefSeq" id="WP_386765049.1">
    <property type="nucleotide sequence ID" value="NZ_JBHSTI010000008.1"/>
</dbReference>
<evidence type="ECO:0000313" key="4">
    <source>
        <dbReference type="Proteomes" id="UP001596138"/>
    </source>
</evidence>
<reference evidence="4" key="1">
    <citation type="journal article" date="2019" name="Int. J. Syst. Evol. Microbiol.">
        <title>The Global Catalogue of Microorganisms (GCM) 10K type strain sequencing project: providing services to taxonomists for standard genome sequencing and annotation.</title>
        <authorList>
            <consortium name="The Broad Institute Genomics Platform"/>
            <consortium name="The Broad Institute Genome Sequencing Center for Infectious Disease"/>
            <person name="Wu L."/>
            <person name="Ma J."/>
        </authorList>
    </citation>
    <scope>NUCLEOTIDE SEQUENCE [LARGE SCALE GENOMIC DNA]</scope>
    <source>
        <strain evidence="4">CGMCC 4.7317</strain>
    </source>
</reference>
<dbReference type="InterPro" id="IPR014710">
    <property type="entry name" value="RmlC-like_jellyroll"/>
</dbReference>